<dbReference type="EMBL" id="OX459952">
    <property type="protein sequence ID" value="CAI9158094.1"/>
    <property type="molecule type" value="Genomic_DNA"/>
</dbReference>
<accession>A0ABN8Y9P4</accession>
<evidence type="ECO:0000313" key="1">
    <source>
        <dbReference type="EMBL" id="CAI9158094.1"/>
    </source>
</evidence>
<proteinExistence type="predicted"/>
<sequence length="125" mass="14015">MQTQKTLSGLHRGTPLTLERLRPSLRRRKRRSRMSPLRMKPHNHLLLLGLINVILNLTSVSTQDNAFTSWAHSCADFHNTYNFWGTARTPNPSAIPPEKRFSRNQGGAYGGSSEIFTTAGTNALL</sequence>
<name>A0ABN8Y9P4_RANTA</name>
<gene>
    <name evidence="1" type="ORF">MRATA1EN1_LOCUS7056</name>
</gene>
<dbReference type="Proteomes" id="UP001176941">
    <property type="component" value="Chromosome 16"/>
</dbReference>
<evidence type="ECO:0000313" key="2">
    <source>
        <dbReference type="Proteomes" id="UP001176941"/>
    </source>
</evidence>
<reference evidence="1" key="1">
    <citation type="submission" date="2023-04" db="EMBL/GenBank/DDBJ databases">
        <authorList>
            <consortium name="ELIXIR-Norway"/>
        </authorList>
    </citation>
    <scope>NUCLEOTIDE SEQUENCE [LARGE SCALE GENOMIC DNA]</scope>
</reference>
<keyword evidence="2" id="KW-1185">Reference proteome</keyword>
<organism evidence="1 2">
    <name type="scientific">Rangifer tarandus platyrhynchus</name>
    <name type="common">Svalbard reindeer</name>
    <dbReference type="NCBI Taxonomy" id="3082113"/>
    <lineage>
        <taxon>Eukaryota</taxon>
        <taxon>Metazoa</taxon>
        <taxon>Chordata</taxon>
        <taxon>Craniata</taxon>
        <taxon>Vertebrata</taxon>
        <taxon>Euteleostomi</taxon>
        <taxon>Mammalia</taxon>
        <taxon>Eutheria</taxon>
        <taxon>Laurasiatheria</taxon>
        <taxon>Artiodactyla</taxon>
        <taxon>Ruminantia</taxon>
        <taxon>Pecora</taxon>
        <taxon>Cervidae</taxon>
        <taxon>Odocoileinae</taxon>
        <taxon>Rangifer</taxon>
    </lineage>
</organism>
<protein>
    <submittedName>
        <fullName evidence="1">Uncharacterized protein</fullName>
    </submittedName>
</protein>